<keyword evidence="2" id="KW-1185">Reference proteome</keyword>
<gene>
    <name evidence="1" type="ORF">RDI58_014920</name>
</gene>
<sequence>MLSAEQFFEVKRKEVEQGSEKHGVQAVDVALGIT</sequence>
<evidence type="ECO:0000313" key="1">
    <source>
        <dbReference type="EMBL" id="KAK6786395.1"/>
    </source>
</evidence>
<reference evidence="1 2" key="1">
    <citation type="submission" date="2024-02" db="EMBL/GenBank/DDBJ databases">
        <title>de novo genome assembly of Solanum bulbocastanum strain 11H21.</title>
        <authorList>
            <person name="Hosaka A.J."/>
        </authorList>
    </citation>
    <scope>NUCLEOTIDE SEQUENCE [LARGE SCALE GENOMIC DNA]</scope>
    <source>
        <tissue evidence="1">Young leaves</tissue>
    </source>
</reference>
<proteinExistence type="predicted"/>
<accession>A0AAN8TEI9</accession>
<dbReference type="AlphaFoldDB" id="A0AAN8TEI9"/>
<dbReference type="EMBL" id="JBANQN010000006">
    <property type="protein sequence ID" value="KAK6786395.1"/>
    <property type="molecule type" value="Genomic_DNA"/>
</dbReference>
<name>A0AAN8TEI9_SOLBU</name>
<dbReference type="Proteomes" id="UP001371456">
    <property type="component" value="Unassembled WGS sequence"/>
</dbReference>
<protein>
    <submittedName>
        <fullName evidence="1">Uncharacterized protein</fullName>
    </submittedName>
</protein>
<comment type="caution">
    <text evidence="1">The sequence shown here is derived from an EMBL/GenBank/DDBJ whole genome shotgun (WGS) entry which is preliminary data.</text>
</comment>
<organism evidence="1 2">
    <name type="scientific">Solanum bulbocastanum</name>
    <name type="common">Wild potato</name>
    <dbReference type="NCBI Taxonomy" id="147425"/>
    <lineage>
        <taxon>Eukaryota</taxon>
        <taxon>Viridiplantae</taxon>
        <taxon>Streptophyta</taxon>
        <taxon>Embryophyta</taxon>
        <taxon>Tracheophyta</taxon>
        <taxon>Spermatophyta</taxon>
        <taxon>Magnoliopsida</taxon>
        <taxon>eudicotyledons</taxon>
        <taxon>Gunneridae</taxon>
        <taxon>Pentapetalae</taxon>
        <taxon>asterids</taxon>
        <taxon>lamiids</taxon>
        <taxon>Solanales</taxon>
        <taxon>Solanaceae</taxon>
        <taxon>Solanoideae</taxon>
        <taxon>Solaneae</taxon>
        <taxon>Solanum</taxon>
    </lineage>
</organism>
<evidence type="ECO:0000313" key="2">
    <source>
        <dbReference type="Proteomes" id="UP001371456"/>
    </source>
</evidence>